<accession>A0AAD9PC63</accession>
<reference evidence="2" key="1">
    <citation type="journal article" date="2023" name="Mol. Biol. Evol.">
        <title>Third-Generation Sequencing Reveals the Adaptive Role of the Epigenome in Three Deep-Sea Polychaetes.</title>
        <authorList>
            <person name="Perez M."/>
            <person name="Aroh O."/>
            <person name="Sun Y."/>
            <person name="Lan Y."/>
            <person name="Juniper S.K."/>
            <person name="Young C.R."/>
            <person name="Angers B."/>
            <person name="Qian P.Y."/>
        </authorList>
    </citation>
    <scope>NUCLEOTIDE SEQUENCE</scope>
    <source>
        <strain evidence="2">R07B-5</strain>
    </source>
</reference>
<organism evidence="2 3">
    <name type="scientific">Ridgeia piscesae</name>
    <name type="common">Tubeworm</name>
    <dbReference type="NCBI Taxonomy" id="27915"/>
    <lineage>
        <taxon>Eukaryota</taxon>
        <taxon>Metazoa</taxon>
        <taxon>Spiralia</taxon>
        <taxon>Lophotrochozoa</taxon>
        <taxon>Annelida</taxon>
        <taxon>Polychaeta</taxon>
        <taxon>Sedentaria</taxon>
        <taxon>Canalipalpata</taxon>
        <taxon>Sabellida</taxon>
        <taxon>Siboglinidae</taxon>
        <taxon>Ridgeia</taxon>
    </lineage>
</organism>
<keyword evidence="1" id="KW-1133">Transmembrane helix</keyword>
<feature type="transmembrane region" description="Helical" evidence="1">
    <location>
        <begin position="45"/>
        <end position="66"/>
    </location>
</feature>
<gene>
    <name evidence="2" type="ORF">NP493_41g05017</name>
</gene>
<evidence type="ECO:0000256" key="1">
    <source>
        <dbReference type="SAM" id="Phobius"/>
    </source>
</evidence>
<keyword evidence="1" id="KW-0812">Transmembrane</keyword>
<keyword evidence="1" id="KW-0472">Membrane</keyword>
<dbReference type="EMBL" id="JAODUO010000041">
    <property type="protein sequence ID" value="KAK2192004.1"/>
    <property type="molecule type" value="Genomic_DNA"/>
</dbReference>
<comment type="caution">
    <text evidence="2">The sequence shown here is derived from an EMBL/GenBank/DDBJ whole genome shotgun (WGS) entry which is preliminary data.</text>
</comment>
<proteinExistence type="predicted"/>
<keyword evidence="3" id="KW-1185">Reference proteome</keyword>
<evidence type="ECO:0000313" key="2">
    <source>
        <dbReference type="EMBL" id="KAK2192004.1"/>
    </source>
</evidence>
<dbReference type="Proteomes" id="UP001209878">
    <property type="component" value="Unassembled WGS sequence"/>
</dbReference>
<feature type="non-terminal residue" evidence="2">
    <location>
        <position position="1"/>
    </location>
</feature>
<protein>
    <submittedName>
        <fullName evidence="2">Uncharacterized protein</fullName>
    </submittedName>
</protein>
<dbReference type="AlphaFoldDB" id="A0AAD9PC63"/>
<sequence length="88" mass="9861">RAITGSLCEPTIVLRQQRFTLRLYLLHGVTGCFMEYHAWRERSGKGMYTFVSFFIGVIGLAELSIIRSFEPMPTGVTQICCTGIVKGV</sequence>
<evidence type="ECO:0000313" key="3">
    <source>
        <dbReference type="Proteomes" id="UP001209878"/>
    </source>
</evidence>
<name>A0AAD9PC63_RIDPI</name>